<protein>
    <submittedName>
        <fullName evidence="1">Uncharacterized protein</fullName>
    </submittedName>
</protein>
<proteinExistence type="predicted"/>
<comment type="caution">
    <text evidence="1">The sequence shown here is derived from an EMBL/GenBank/DDBJ whole genome shotgun (WGS) entry which is preliminary data.</text>
</comment>
<organism evidence="1">
    <name type="scientific">marine sediment metagenome</name>
    <dbReference type="NCBI Taxonomy" id="412755"/>
    <lineage>
        <taxon>unclassified sequences</taxon>
        <taxon>metagenomes</taxon>
        <taxon>ecological metagenomes</taxon>
    </lineage>
</organism>
<dbReference type="EMBL" id="LAZR01031394">
    <property type="protein sequence ID" value="KKL53880.1"/>
    <property type="molecule type" value="Genomic_DNA"/>
</dbReference>
<dbReference type="AlphaFoldDB" id="A0A0F9F9G1"/>
<evidence type="ECO:0000313" key="1">
    <source>
        <dbReference type="EMBL" id="KKL53880.1"/>
    </source>
</evidence>
<sequence length="229" mass="25423">NDLFTRNHSSNLSSRGGLPNIDLNASNVNPFGMEANENFIWVVDNTDDRVYKYATGIDPLEINVELSQPLNGASLSVTIGTAFVVNHSSLGYNLQNTTYSIWFSNGTLFNRTTYDINETNITKQRFLFDIGNFIWNAETCGENATATFCDVAPVNFSFDIGSTILNNIFPRNVSETESATFMLNLSLIPNANLFAARLNYNGTRYLASKTAKLLESLNITISGKIRLFI</sequence>
<reference evidence="1" key="1">
    <citation type="journal article" date="2015" name="Nature">
        <title>Complex archaea that bridge the gap between prokaryotes and eukaryotes.</title>
        <authorList>
            <person name="Spang A."/>
            <person name="Saw J.H."/>
            <person name="Jorgensen S.L."/>
            <person name="Zaremba-Niedzwiedzka K."/>
            <person name="Martijn J."/>
            <person name="Lind A.E."/>
            <person name="van Eijk R."/>
            <person name="Schleper C."/>
            <person name="Guy L."/>
            <person name="Ettema T.J."/>
        </authorList>
    </citation>
    <scope>NUCLEOTIDE SEQUENCE</scope>
</reference>
<feature type="non-terminal residue" evidence="1">
    <location>
        <position position="1"/>
    </location>
</feature>
<accession>A0A0F9F9G1</accession>
<name>A0A0F9F9G1_9ZZZZ</name>
<gene>
    <name evidence="1" type="ORF">LCGC14_2270980</name>
</gene>